<dbReference type="SUPFAM" id="SSF47598">
    <property type="entry name" value="Ribbon-helix-helix"/>
    <property type="match status" value="1"/>
</dbReference>
<dbReference type="EMBL" id="CP047261">
    <property type="protein sequence ID" value="QHF00782.1"/>
    <property type="molecule type" value="Genomic_DNA"/>
</dbReference>
<evidence type="ECO:0000313" key="3">
    <source>
        <dbReference type="Proteomes" id="UP000003811"/>
    </source>
</evidence>
<accession>A0A8T8CB80</accession>
<dbReference type="InterPro" id="IPR005569">
    <property type="entry name" value="Arc_DNA-bd_dom"/>
</dbReference>
<protein>
    <submittedName>
        <fullName evidence="2">Arc family DNA-binding protein</fullName>
    </submittedName>
</protein>
<dbReference type="Gene3D" id="1.10.1220.10">
    <property type="entry name" value="Met repressor-like"/>
    <property type="match status" value="1"/>
</dbReference>
<keyword evidence="2" id="KW-0614">Plasmid</keyword>
<evidence type="ECO:0000313" key="2">
    <source>
        <dbReference type="EMBL" id="QHF00782.1"/>
    </source>
</evidence>
<evidence type="ECO:0000259" key="1">
    <source>
        <dbReference type="Pfam" id="PF03869"/>
    </source>
</evidence>
<dbReference type="Proteomes" id="UP000003811">
    <property type="component" value="Plasmid pPma4326F"/>
</dbReference>
<reference evidence="2 3" key="1">
    <citation type="journal article" date="2011" name="PLoS Pathog.">
        <title>Dynamic evolution of pathogenicity revealed by sequencing and comparative genomics of 19 Pseudomonas syringae isolates.</title>
        <authorList>
            <person name="Baltrus D.A."/>
            <person name="Nishimura M.T."/>
            <person name="Romanchuk A."/>
            <person name="Chang J.H."/>
            <person name="Mukhtar M.S."/>
            <person name="Cherkis K."/>
            <person name="Roach J."/>
            <person name="Grant S.R."/>
            <person name="Jones C.D."/>
            <person name="Dangl J.L."/>
        </authorList>
    </citation>
    <scope>NUCLEOTIDE SEQUENCE [LARGE SCALE GENOMIC DNA]</scope>
    <source>
        <strain evidence="2 3">ES4326</strain>
    </source>
</reference>
<feature type="domain" description="Arc-like DNA binding" evidence="1">
    <location>
        <begin position="11"/>
        <end position="56"/>
    </location>
</feature>
<geneLocation type="plasmid" evidence="2 3">
    <name>pPma4326F</name>
</geneLocation>
<dbReference type="Pfam" id="PF03869">
    <property type="entry name" value="Arc"/>
    <property type="match status" value="1"/>
</dbReference>
<name>A0A8T8CB80_PSEYM</name>
<dbReference type="GO" id="GO:0003677">
    <property type="term" value="F:DNA binding"/>
    <property type="evidence" value="ECO:0007669"/>
    <property type="project" value="UniProtKB-KW"/>
</dbReference>
<gene>
    <name evidence="2" type="ORF">PMA4326_030060</name>
</gene>
<dbReference type="GO" id="GO:0006355">
    <property type="term" value="P:regulation of DNA-templated transcription"/>
    <property type="evidence" value="ECO:0007669"/>
    <property type="project" value="InterPro"/>
</dbReference>
<dbReference type="AlphaFoldDB" id="A0A8T8CB80"/>
<organism evidence="2 3">
    <name type="scientific">Pseudomonas syringae pv. maculicola str. ES4326</name>
    <dbReference type="NCBI Taxonomy" id="629265"/>
    <lineage>
        <taxon>Bacteria</taxon>
        <taxon>Pseudomonadati</taxon>
        <taxon>Pseudomonadota</taxon>
        <taxon>Gammaproteobacteria</taxon>
        <taxon>Pseudomonadales</taxon>
        <taxon>Pseudomonadaceae</taxon>
        <taxon>Pseudomonas</taxon>
    </lineage>
</organism>
<proteinExistence type="predicted"/>
<dbReference type="InterPro" id="IPR013321">
    <property type="entry name" value="Arc_rbn_hlx_hlx"/>
</dbReference>
<dbReference type="InterPro" id="IPR010985">
    <property type="entry name" value="Ribbon_hlx_hlx"/>
</dbReference>
<sequence>MTTPKPTPFNSRTADKFVVRLPEGMRERVSAVAKVHHRSMNSEIIARLEMSLEQEAQAALIHVDAASLTGGEKQLIKAFRNMHGLHQKAILELMTVKPALTEVALPPQSRVA</sequence>
<keyword evidence="2" id="KW-0238">DNA-binding</keyword>